<dbReference type="CDD" id="cd02537">
    <property type="entry name" value="GT8_Glycogenin"/>
    <property type="match status" value="1"/>
</dbReference>
<feature type="signal peptide" evidence="3">
    <location>
        <begin position="1"/>
        <end position="26"/>
    </location>
</feature>
<feature type="transmembrane region" description="Helical" evidence="2">
    <location>
        <begin position="499"/>
        <end position="520"/>
    </location>
</feature>
<dbReference type="EC" id="2.4.1.-" evidence="1"/>
<comment type="similarity">
    <text evidence="1">Belongs to the glycosyltransferase 8 family.</text>
</comment>
<dbReference type="SUPFAM" id="SSF53448">
    <property type="entry name" value="Nucleotide-diphospho-sugar transferases"/>
    <property type="match status" value="1"/>
</dbReference>
<comment type="caution">
    <text evidence="4">The sequence shown here is derived from an EMBL/GenBank/DDBJ whole genome shotgun (WGS) entry which is preliminary data.</text>
</comment>
<dbReference type="OrthoDB" id="2014201at2759"/>
<evidence type="ECO:0000256" key="1">
    <source>
        <dbReference type="RuleBase" id="RU362027"/>
    </source>
</evidence>
<evidence type="ECO:0000313" key="4">
    <source>
        <dbReference type="EMBL" id="CAD7695590.1"/>
    </source>
</evidence>
<keyword evidence="3" id="KW-0732">Signal</keyword>
<feature type="chain" id="PRO_5035740987" description="Hexosyltransferase" evidence="3">
    <location>
        <begin position="27"/>
        <end position="540"/>
    </location>
</feature>
<feature type="transmembrane region" description="Helical" evidence="2">
    <location>
        <begin position="416"/>
        <end position="440"/>
    </location>
</feature>
<dbReference type="Gene3D" id="3.90.550.10">
    <property type="entry name" value="Spore Coat Polysaccharide Biosynthesis Protein SpsA, Chain A"/>
    <property type="match status" value="1"/>
</dbReference>
<keyword evidence="2" id="KW-0472">Membrane</keyword>
<evidence type="ECO:0000313" key="5">
    <source>
        <dbReference type="Proteomes" id="UP000708148"/>
    </source>
</evidence>
<dbReference type="PROSITE" id="PS51257">
    <property type="entry name" value="PROKAR_LIPOPROTEIN"/>
    <property type="match status" value="1"/>
</dbReference>
<evidence type="ECO:0000256" key="2">
    <source>
        <dbReference type="SAM" id="Phobius"/>
    </source>
</evidence>
<dbReference type="EMBL" id="CAJHUC010000362">
    <property type="protein sequence ID" value="CAD7695590.1"/>
    <property type="molecule type" value="Genomic_DNA"/>
</dbReference>
<organism evidence="4 5">
    <name type="scientific">Ostreobium quekettii</name>
    <dbReference type="NCBI Taxonomy" id="121088"/>
    <lineage>
        <taxon>Eukaryota</taxon>
        <taxon>Viridiplantae</taxon>
        <taxon>Chlorophyta</taxon>
        <taxon>core chlorophytes</taxon>
        <taxon>Ulvophyceae</taxon>
        <taxon>TCBD clade</taxon>
        <taxon>Bryopsidales</taxon>
        <taxon>Ostreobineae</taxon>
        <taxon>Ostreobiaceae</taxon>
        <taxon>Ostreobium</taxon>
    </lineage>
</organism>
<dbReference type="InterPro" id="IPR029044">
    <property type="entry name" value="Nucleotide-diphossugar_trans"/>
</dbReference>
<dbReference type="InterPro" id="IPR002495">
    <property type="entry name" value="Glyco_trans_8"/>
</dbReference>
<reference evidence="4" key="1">
    <citation type="submission" date="2020-12" db="EMBL/GenBank/DDBJ databases">
        <authorList>
            <person name="Iha C."/>
        </authorList>
    </citation>
    <scope>NUCLEOTIDE SEQUENCE</scope>
</reference>
<keyword evidence="2" id="KW-0812">Transmembrane</keyword>
<gene>
    <name evidence="4" type="ORF">OSTQU699_LOCUS951</name>
</gene>
<dbReference type="Pfam" id="PF01501">
    <property type="entry name" value="Glyco_transf_8"/>
    <property type="match status" value="1"/>
</dbReference>
<protein>
    <recommendedName>
        <fullName evidence="1">Hexosyltransferase</fullName>
        <ecNumber evidence="1">2.4.1.-</ecNumber>
    </recommendedName>
</protein>
<feature type="transmembrane region" description="Helical" evidence="2">
    <location>
        <begin position="330"/>
        <end position="347"/>
    </location>
</feature>
<name>A0A8S1IKW7_9CHLO</name>
<feature type="transmembrane region" description="Helical" evidence="2">
    <location>
        <begin position="389"/>
        <end position="410"/>
    </location>
</feature>
<dbReference type="PANTHER" id="PTHR11183">
    <property type="entry name" value="GLYCOGENIN SUBFAMILY MEMBER"/>
    <property type="match status" value="1"/>
</dbReference>
<proteinExistence type="inferred from homology"/>
<dbReference type="AlphaFoldDB" id="A0A8S1IKW7"/>
<dbReference type="GO" id="GO:0016757">
    <property type="term" value="F:glycosyltransferase activity"/>
    <property type="evidence" value="ECO:0007669"/>
    <property type="project" value="InterPro"/>
</dbReference>
<keyword evidence="5" id="KW-1185">Reference proteome</keyword>
<feature type="transmembrane region" description="Helical" evidence="2">
    <location>
        <begin position="468"/>
        <end position="487"/>
    </location>
</feature>
<dbReference type="InterPro" id="IPR050587">
    <property type="entry name" value="GNT1/Glycosyltrans_8"/>
</dbReference>
<sequence>MRPSILPGHVALVLLAASLLFGQGCCRPAWGSSREALEEAPQGSKEAYVTLLYGDDFVLGVRVLGQSIKETETNRCQRLEAMRRPVGASNANGDRVVLVTGDISQTSLKTLASDGWRVKKVETVSNPAKGPHPGGFPKRFWAVYTKLSIFNMVEYERVIYLDADTVVTKNSDVLFSCPGFCATMRHSERLNSGVMVVSPSATMYSDMMSKIESYPSYTGGDQGFLNAYFPDYMNSRVFDPNDTSKDAAAQMMRLPTAFNADIGLYVMNSNRWMIPKENIYIIHFTLATFKPWNWWTPWIIKETKVWQAFRENLPKDSLGYSHGVTATQHFAQFWMVLIPIVMGALLVRRYLWRAGIGSAFHAHPMPGSPRSGGPLVLARSMAPRHFTGLSIVVGYLTILVPLAITFSFVPKHVYPMWGWILAYEWTLFLHFCLFGLYLGWCYRWGKASSSPSSQVHKVSGLANRPWRATLKGAAAGTVALVLCPWLADILLVQSFVVKLMMTIFVGNVATILLTHVYASLPVRWLACGKCEGYTKSEQVI</sequence>
<dbReference type="Proteomes" id="UP000708148">
    <property type="component" value="Unassembled WGS sequence"/>
</dbReference>
<evidence type="ECO:0000256" key="3">
    <source>
        <dbReference type="SAM" id="SignalP"/>
    </source>
</evidence>
<accession>A0A8S1IKW7</accession>
<keyword evidence="2" id="KW-1133">Transmembrane helix</keyword>